<reference evidence="2" key="1">
    <citation type="submission" date="2016-10" db="EMBL/GenBank/DDBJ databases">
        <authorList>
            <person name="Varghese N."/>
            <person name="Submissions S."/>
        </authorList>
    </citation>
    <scope>NUCLEOTIDE SEQUENCE [LARGE SCALE GENOMIC DNA]</scope>
    <source>
        <strain evidence="2">N6PO6</strain>
    </source>
</reference>
<keyword evidence="2" id="KW-1185">Reference proteome</keyword>
<protein>
    <submittedName>
        <fullName evidence="1">Uncharacterized protein</fullName>
    </submittedName>
</protein>
<evidence type="ECO:0000313" key="2">
    <source>
        <dbReference type="Proteomes" id="UP000242222"/>
    </source>
</evidence>
<organism evidence="1 2">
    <name type="scientific">Izhakiella capsodis</name>
    <dbReference type="NCBI Taxonomy" id="1367852"/>
    <lineage>
        <taxon>Bacteria</taxon>
        <taxon>Pseudomonadati</taxon>
        <taxon>Pseudomonadota</taxon>
        <taxon>Gammaproteobacteria</taxon>
        <taxon>Enterobacterales</taxon>
        <taxon>Erwiniaceae</taxon>
        <taxon>Izhakiella</taxon>
    </lineage>
</organism>
<dbReference type="OrthoDB" id="9873299at2"/>
<dbReference type="EMBL" id="FOVC01000012">
    <property type="protein sequence ID" value="SFN62003.1"/>
    <property type="molecule type" value="Genomic_DNA"/>
</dbReference>
<name>A0A1I5AHU0_9GAMM</name>
<dbReference type="AlphaFoldDB" id="A0A1I5AHU0"/>
<dbReference type="STRING" id="1367852.SAMN05216516_11215"/>
<dbReference type="Proteomes" id="UP000242222">
    <property type="component" value="Unassembled WGS sequence"/>
</dbReference>
<sequence length="87" mass="10655">MRRKEYNKILKESFGLISDYLRKLKKERGYTIADLNANRDDVKSLIRNQYYEEVMKHYGKEKGMDYFHEMISRGEKMLVTYKFEDEE</sequence>
<gene>
    <name evidence="1" type="ORF">SAMN05216516_11215</name>
</gene>
<dbReference type="RefSeq" id="WP_092879301.1">
    <property type="nucleotide sequence ID" value="NZ_FOVC01000012.1"/>
</dbReference>
<accession>A0A1I5AHU0</accession>
<proteinExistence type="predicted"/>
<evidence type="ECO:0000313" key="1">
    <source>
        <dbReference type="EMBL" id="SFN62003.1"/>
    </source>
</evidence>